<accession>A0A7S6RDB4</accession>
<dbReference type="InterPro" id="IPR038215">
    <property type="entry name" value="TN5-like_N_sf"/>
</dbReference>
<keyword evidence="4" id="KW-1185">Reference proteome</keyword>
<dbReference type="Gene3D" id="1.10.246.40">
    <property type="entry name" value="Tn5 transposase, domain 1"/>
    <property type="match status" value="1"/>
</dbReference>
<gene>
    <name evidence="3" type="ORF">IM676_19195</name>
</gene>
<dbReference type="InterPro" id="IPR014735">
    <property type="entry name" value="Transposase_Tn5-like_N"/>
</dbReference>
<evidence type="ECO:0000259" key="1">
    <source>
        <dbReference type="Pfam" id="PF02281"/>
    </source>
</evidence>
<dbReference type="InterPro" id="IPR047768">
    <property type="entry name" value="Tn5p-like"/>
</dbReference>
<dbReference type="Pfam" id="PF02281">
    <property type="entry name" value="Dimer_Tnp_Tn5"/>
    <property type="match status" value="1"/>
</dbReference>
<feature type="domain" description="Transposase Tn5 dimerisation" evidence="1">
    <location>
        <begin position="356"/>
        <end position="439"/>
    </location>
</feature>
<dbReference type="Gene3D" id="3.90.350.10">
    <property type="entry name" value="Transposase Inhibitor Protein From Tn5, Chain A, domain 1"/>
    <property type="match status" value="1"/>
</dbReference>
<dbReference type="AlphaFoldDB" id="A0A7S6RDB4"/>
<dbReference type="InterPro" id="IPR054836">
    <property type="entry name" value="Tn5_transposase"/>
</dbReference>
<protein>
    <submittedName>
        <fullName evidence="3">IS4 family transposase</fullName>
    </submittedName>
</protein>
<dbReference type="KEGG" id="aee:IM676_19195"/>
<dbReference type="PANTHER" id="PTHR37319:SF1">
    <property type="entry name" value="TRANSPOSASE TN5 DIMERISATION DOMAIN-CONTAINING PROTEIN"/>
    <property type="match status" value="1"/>
</dbReference>
<evidence type="ECO:0000313" key="3">
    <source>
        <dbReference type="EMBL" id="QOV22736.1"/>
    </source>
</evidence>
<name>A0A7S6RDB4_9CYAN</name>
<dbReference type="InterPro" id="IPR014737">
    <property type="entry name" value="Transposase_Tn5-like_C"/>
</dbReference>
<dbReference type="Gene3D" id="1.10.740.10">
    <property type="entry name" value="Transferase Inhibitor Protein From Tn5, Chain"/>
    <property type="match status" value="1"/>
</dbReference>
<dbReference type="InterPro" id="IPR012337">
    <property type="entry name" value="RNaseH-like_sf"/>
</dbReference>
<dbReference type="Pfam" id="PF14706">
    <property type="entry name" value="Tnp_DNA_bind"/>
    <property type="match status" value="1"/>
</dbReference>
<feature type="domain" description="Transposase Tn5-like N-terminal" evidence="2">
    <location>
        <begin position="1"/>
        <end position="58"/>
    </location>
</feature>
<dbReference type="SUPFAM" id="SSF53098">
    <property type="entry name" value="Ribonuclease H-like"/>
    <property type="match status" value="1"/>
</dbReference>
<dbReference type="RefSeq" id="WP_200988353.1">
    <property type="nucleotide sequence ID" value="NZ_CP063311.1"/>
</dbReference>
<evidence type="ECO:0000313" key="4">
    <source>
        <dbReference type="Proteomes" id="UP000593846"/>
    </source>
</evidence>
<dbReference type="EMBL" id="CP063311">
    <property type="protein sequence ID" value="QOV22736.1"/>
    <property type="molecule type" value="Genomic_DNA"/>
</dbReference>
<dbReference type="Proteomes" id="UP000593846">
    <property type="component" value="Chromosome"/>
</dbReference>
<dbReference type="PANTHER" id="PTHR37319">
    <property type="entry name" value="TRANSPOSASE"/>
    <property type="match status" value="1"/>
</dbReference>
<dbReference type="InterPro" id="IPR003201">
    <property type="entry name" value="Transposase_Tn5"/>
</dbReference>
<organism evidence="3 4">
    <name type="scientific">Anabaenopsis elenkinii CCIBt3563</name>
    <dbReference type="NCBI Taxonomy" id="2779889"/>
    <lineage>
        <taxon>Bacteria</taxon>
        <taxon>Bacillati</taxon>
        <taxon>Cyanobacteriota</taxon>
        <taxon>Cyanophyceae</taxon>
        <taxon>Nostocales</taxon>
        <taxon>Nodulariaceae</taxon>
        <taxon>Anabaenopsis</taxon>
    </lineage>
</organism>
<evidence type="ECO:0000259" key="2">
    <source>
        <dbReference type="Pfam" id="PF14706"/>
    </source>
</evidence>
<reference evidence="4" key="1">
    <citation type="submission" date="2020-10" db="EMBL/GenBank/DDBJ databases">
        <title>Genome-based taxonomic classification of the species Anabaenopsis elenkinii.</title>
        <authorList>
            <person name="Delbaje E."/>
            <person name="Andreote A.P.D."/>
            <person name="Pellegrinetti T.A."/>
            <person name="Cruz R.B."/>
            <person name="Branco L.H.Z."/>
            <person name="Fiore M.F."/>
        </authorList>
    </citation>
    <scope>NUCLEOTIDE SEQUENCE [LARGE SCALE GENOMIC DNA]</scope>
    <source>
        <strain evidence="4">CCIBt3563</strain>
    </source>
</reference>
<proteinExistence type="predicted"/>
<sequence length="459" mass="51913">MEKWAAKELAQVNLGDARRNKRLIRIVEDLAAQPDSSVPLACGNIAATKATYNFWKSPHFQASDIRAAHTSSTIERIKKHEIVLAIQDTTNIDLTSHPATKGVGYLDHRKSSGLKVHSTLAATSNGVPLGIIEQQVWAREQENLGIAKKRRQRETKEKESQRWLDGLQTTQNLIPSEIKVVTIGDSEADIFDLFSQQRREKSHLLIRGTHNRKVDHCGKYLHLAIRQIEASGTVTVEVKRSPEHSSRQARLTIRFTSFDIQVPLHHIGRLQLKPVRLQVILAEEENPPPGTNPISWLLITSLEINSLEDAACCVQWYTYRWLIERYHYTLKSGCGIEKLQLETADRIHMALATYTIVAWRLLWLTYQARVHPDLPCDVVLENSEWQSLCATINKNPIPPDQPPSLHDAVRMIATLGGFLGRKGDGEPGVKTIWRGLRRLHDIAATWQLLHSDSPSHLDI</sequence>
<dbReference type="NCBIfam" id="NF033590">
    <property type="entry name" value="transpos_IS4_3"/>
    <property type="match status" value="1"/>
</dbReference>